<dbReference type="RefSeq" id="WP_284189277.1">
    <property type="nucleotide sequence ID" value="NZ_BSPX01000073.1"/>
</dbReference>
<keyword evidence="6" id="KW-0676">Redox-active center</keyword>
<dbReference type="PIRSF" id="PIRSF001488">
    <property type="entry name" value="Tdi_protein"/>
    <property type="match status" value="1"/>
</dbReference>
<feature type="domain" description="Thioredoxin" evidence="8">
    <location>
        <begin position="10"/>
        <end position="205"/>
    </location>
</feature>
<evidence type="ECO:0000256" key="6">
    <source>
        <dbReference type="ARBA" id="ARBA00023284"/>
    </source>
</evidence>
<dbReference type="InterPro" id="IPR001853">
    <property type="entry name" value="DSBA-like_thioredoxin_dom"/>
</dbReference>
<evidence type="ECO:0000259" key="8">
    <source>
        <dbReference type="PROSITE" id="PS51352"/>
    </source>
</evidence>
<dbReference type="Proteomes" id="UP001157167">
    <property type="component" value="Unassembled WGS sequence"/>
</dbReference>
<evidence type="ECO:0000256" key="5">
    <source>
        <dbReference type="ARBA" id="ARBA00023157"/>
    </source>
</evidence>
<dbReference type="PROSITE" id="PS00194">
    <property type="entry name" value="THIOREDOXIN_1"/>
    <property type="match status" value="1"/>
</dbReference>
<dbReference type="InterPro" id="IPR019546">
    <property type="entry name" value="TAT_signal_bac_arc"/>
</dbReference>
<organism evidence="9 10">
    <name type="scientific">Zoogloea oryzae</name>
    <dbReference type="NCBI Taxonomy" id="310767"/>
    <lineage>
        <taxon>Bacteria</taxon>
        <taxon>Pseudomonadati</taxon>
        <taxon>Pseudomonadota</taxon>
        <taxon>Betaproteobacteria</taxon>
        <taxon>Rhodocyclales</taxon>
        <taxon>Zoogloeaceae</taxon>
        <taxon>Zoogloea</taxon>
    </lineage>
</organism>
<dbReference type="PANTHER" id="PTHR35891">
    <property type="entry name" value="THIOL:DISULFIDE INTERCHANGE PROTEIN DSBA"/>
    <property type="match status" value="1"/>
</dbReference>
<dbReference type="CDD" id="cd03019">
    <property type="entry name" value="DsbA_DsbA"/>
    <property type="match status" value="1"/>
</dbReference>
<gene>
    <name evidence="9" type="primary">dsbA</name>
    <name evidence="9" type="ORF">GCM10007933_35830</name>
</gene>
<evidence type="ECO:0000256" key="1">
    <source>
        <dbReference type="ARBA" id="ARBA00004418"/>
    </source>
</evidence>
<keyword evidence="3" id="KW-0732">Signal</keyword>
<comment type="subcellular location">
    <subcellularLocation>
        <location evidence="1 7">Periplasm</location>
    </subcellularLocation>
</comment>
<name>A0ABQ6FFP0_9RHOO</name>
<dbReference type="EMBL" id="BSPX01000073">
    <property type="protein sequence ID" value="GLT24111.1"/>
    <property type="molecule type" value="Genomic_DNA"/>
</dbReference>
<dbReference type="Gene3D" id="3.40.30.10">
    <property type="entry name" value="Glutaredoxin"/>
    <property type="match status" value="1"/>
</dbReference>
<keyword evidence="10" id="KW-1185">Reference proteome</keyword>
<evidence type="ECO:0000313" key="9">
    <source>
        <dbReference type="EMBL" id="GLT24111.1"/>
    </source>
</evidence>
<evidence type="ECO:0000313" key="10">
    <source>
        <dbReference type="Proteomes" id="UP001157167"/>
    </source>
</evidence>
<evidence type="ECO:0000256" key="2">
    <source>
        <dbReference type="ARBA" id="ARBA00005791"/>
    </source>
</evidence>
<dbReference type="InterPro" id="IPR017937">
    <property type="entry name" value="Thioredoxin_CS"/>
</dbReference>
<evidence type="ECO:0000256" key="3">
    <source>
        <dbReference type="ARBA" id="ARBA00022729"/>
    </source>
</evidence>
<evidence type="ECO:0000256" key="7">
    <source>
        <dbReference type="PIRNR" id="PIRNR001488"/>
    </source>
</evidence>
<dbReference type="InterPro" id="IPR013766">
    <property type="entry name" value="Thioredoxin_domain"/>
</dbReference>
<evidence type="ECO:0000256" key="4">
    <source>
        <dbReference type="ARBA" id="ARBA00022764"/>
    </source>
</evidence>
<dbReference type="PANTHER" id="PTHR35891:SF3">
    <property type="entry name" value="THIOL:DISULFIDE INTERCHANGE PROTEIN DSBL"/>
    <property type="match status" value="1"/>
</dbReference>
<comment type="caution">
    <text evidence="9">The sequence shown here is derived from an EMBL/GenBank/DDBJ whole genome shotgun (WGS) entry which is preliminary data.</text>
</comment>
<keyword evidence="5 7" id="KW-1015">Disulfide bond</keyword>
<reference evidence="10" key="1">
    <citation type="journal article" date="2019" name="Int. J. Syst. Evol. Microbiol.">
        <title>The Global Catalogue of Microorganisms (GCM) 10K type strain sequencing project: providing services to taxonomists for standard genome sequencing and annotation.</title>
        <authorList>
            <consortium name="The Broad Institute Genomics Platform"/>
            <consortium name="The Broad Institute Genome Sequencing Center for Infectious Disease"/>
            <person name="Wu L."/>
            <person name="Ma J."/>
        </authorList>
    </citation>
    <scope>NUCLEOTIDE SEQUENCE [LARGE SCALE GENOMIC DNA]</scope>
    <source>
        <strain evidence="10">NBRC 102407</strain>
    </source>
</reference>
<dbReference type="InterPro" id="IPR036249">
    <property type="entry name" value="Thioredoxin-like_sf"/>
</dbReference>
<dbReference type="PROSITE" id="PS51352">
    <property type="entry name" value="THIOREDOXIN_2"/>
    <property type="match status" value="1"/>
</dbReference>
<dbReference type="NCBIfam" id="TIGR01409">
    <property type="entry name" value="TAT_signal_seq"/>
    <property type="match status" value="1"/>
</dbReference>
<sequence>MQRRDVLKQLSALAALGGLGLPAWSQGSGKGFELVSPPQPTEAKGKIEVLEFFHYGCPHCRAFDPALDAWVKKLPSDVVFTRVPVMWGQQMLVGLARLYATLDATGDLPRLHGQIFEAVQSEKLPLNTEAAAQEWVVKKGVDAKKFADAYRGFSTNVRVKRFEEIARNYKVDGVPTLAIDGKYFTSGSLAGTHEAALKVADQLIARARSEQGRK</sequence>
<accession>A0ABQ6FFP0</accession>
<protein>
    <recommendedName>
        <fullName evidence="7">Thiol:disulfide interchange protein</fullName>
    </recommendedName>
</protein>
<dbReference type="InterPro" id="IPR050824">
    <property type="entry name" value="Thiol_disulfide_DsbA"/>
</dbReference>
<dbReference type="Pfam" id="PF01323">
    <property type="entry name" value="DSBA"/>
    <property type="match status" value="1"/>
</dbReference>
<dbReference type="InterPro" id="IPR023205">
    <property type="entry name" value="DsbA/DsbL"/>
</dbReference>
<proteinExistence type="inferred from homology"/>
<dbReference type="SUPFAM" id="SSF52833">
    <property type="entry name" value="Thioredoxin-like"/>
    <property type="match status" value="1"/>
</dbReference>
<comment type="similarity">
    <text evidence="2">Belongs to the thioredoxin family. DsbA subfamily.</text>
</comment>
<keyword evidence="4 7" id="KW-0574">Periplasm</keyword>